<comment type="caution">
    <text evidence="1">The sequence shown here is derived from an EMBL/GenBank/DDBJ whole genome shotgun (WGS) entry which is preliminary data.</text>
</comment>
<gene>
    <name evidence="1" type="ORF">QR680_004525</name>
</gene>
<accession>A0AA39HR71</accession>
<dbReference type="EMBL" id="JAUCMV010000003">
    <property type="protein sequence ID" value="KAK0409407.1"/>
    <property type="molecule type" value="Genomic_DNA"/>
</dbReference>
<keyword evidence="2" id="KW-1185">Reference proteome</keyword>
<evidence type="ECO:0000313" key="1">
    <source>
        <dbReference type="EMBL" id="KAK0409407.1"/>
    </source>
</evidence>
<sequence length="251" mass="28498">MADTAYGLVFVLRVEEVAKTFSYWNLMTGTYGRSAMAEGFPVRQYFWLDVEYRKTAPHLLLSYNYTVEIPGFTFKQGEPILRGPVYFPPNVAQAKKYKFCAYSPTIGLVALSQGDIEAQKAMATQLTDHKVQVVIQLANNAEHSGAYYYGTIWCIAEFLGCEKTPENTKSALPWYTRVEQPVPHPEPTPVTTPPPAAAAEEWGGLTVNSLEECFQMLHTLHLNNDFMTFLEKHGQRGDRELFERLATRYQH</sequence>
<dbReference type="AlphaFoldDB" id="A0AA39HR71"/>
<reference evidence="1" key="1">
    <citation type="submission" date="2023-06" db="EMBL/GenBank/DDBJ databases">
        <title>Genomic analysis of the entomopathogenic nematode Steinernema hermaphroditum.</title>
        <authorList>
            <person name="Schwarz E.M."/>
            <person name="Heppert J.K."/>
            <person name="Baniya A."/>
            <person name="Schwartz H.T."/>
            <person name="Tan C.-H."/>
            <person name="Antoshechkin I."/>
            <person name="Sternberg P.W."/>
            <person name="Goodrich-Blair H."/>
            <person name="Dillman A.R."/>
        </authorList>
    </citation>
    <scope>NUCLEOTIDE SEQUENCE</scope>
    <source>
        <strain evidence="1">PS9179</strain>
        <tissue evidence="1">Whole animal</tissue>
    </source>
</reference>
<name>A0AA39HR71_9BILA</name>
<organism evidence="1 2">
    <name type="scientific">Steinernema hermaphroditum</name>
    <dbReference type="NCBI Taxonomy" id="289476"/>
    <lineage>
        <taxon>Eukaryota</taxon>
        <taxon>Metazoa</taxon>
        <taxon>Ecdysozoa</taxon>
        <taxon>Nematoda</taxon>
        <taxon>Chromadorea</taxon>
        <taxon>Rhabditida</taxon>
        <taxon>Tylenchina</taxon>
        <taxon>Panagrolaimomorpha</taxon>
        <taxon>Strongyloidoidea</taxon>
        <taxon>Steinernematidae</taxon>
        <taxon>Steinernema</taxon>
    </lineage>
</organism>
<dbReference type="Proteomes" id="UP001175271">
    <property type="component" value="Unassembled WGS sequence"/>
</dbReference>
<proteinExistence type="predicted"/>
<evidence type="ECO:0000313" key="2">
    <source>
        <dbReference type="Proteomes" id="UP001175271"/>
    </source>
</evidence>
<protein>
    <submittedName>
        <fullName evidence="1">Uncharacterized protein</fullName>
    </submittedName>
</protein>